<evidence type="ECO:0000313" key="4">
    <source>
        <dbReference type="Proteomes" id="UP001575652"/>
    </source>
</evidence>
<proteinExistence type="predicted"/>
<keyword evidence="4" id="KW-1185">Reference proteome</keyword>
<comment type="caution">
    <text evidence="3">The sequence shown here is derived from an EMBL/GenBank/DDBJ whole genome shotgun (WGS) entry which is preliminary data.</text>
</comment>
<reference evidence="3 4" key="1">
    <citation type="submission" date="2024-09" db="EMBL/GenBank/DDBJ databases">
        <authorList>
            <person name="Salinas-Garcia M.A."/>
            <person name="Prieme A."/>
        </authorList>
    </citation>
    <scope>NUCLEOTIDE SEQUENCE [LARGE SCALE GENOMIC DNA]</scope>
    <source>
        <strain evidence="3 4">DSM 21081</strain>
    </source>
</reference>
<dbReference type="RefSeq" id="WP_373971043.1">
    <property type="nucleotide sequence ID" value="NZ_JBHDLJ010000003.1"/>
</dbReference>
<organism evidence="3 4">
    <name type="scientific">Arthrobacter halodurans</name>
    <dbReference type="NCBI Taxonomy" id="516699"/>
    <lineage>
        <taxon>Bacteria</taxon>
        <taxon>Bacillati</taxon>
        <taxon>Actinomycetota</taxon>
        <taxon>Actinomycetes</taxon>
        <taxon>Micrococcales</taxon>
        <taxon>Micrococcaceae</taxon>
        <taxon>Arthrobacter</taxon>
    </lineage>
</organism>
<evidence type="ECO:0000313" key="3">
    <source>
        <dbReference type="EMBL" id="MFB0833865.1"/>
    </source>
</evidence>
<evidence type="ECO:0000256" key="2">
    <source>
        <dbReference type="SAM" id="Phobius"/>
    </source>
</evidence>
<feature type="transmembrane region" description="Helical" evidence="2">
    <location>
        <begin position="72"/>
        <end position="95"/>
    </location>
</feature>
<keyword evidence="2" id="KW-1133">Transmembrane helix</keyword>
<feature type="transmembrane region" description="Helical" evidence="2">
    <location>
        <begin position="6"/>
        <end position="27"/>
    </location>
</feature>
<sequence length="289" mass="30280">MDVHVESSVVLVAMVCVMIAFVIPGLLRWGRDATHRPRSTISARPRRNTMATAAPPAAAGRTARLRLRYGRLAIAAVGALAAVTVVVGGVLAPFGVVAGSVPGFALAALAASFIGLRSLAVRERRRRSLARMEAAFAEAMSGPPASAQPRRASELFDAQTATAVDPSAALTAQEARAEARRAAADAVPRPVEVPTWEPVDVPRPLYVDAAKAERSAPAPFPAEEPKRPHTVTSILQDTRIQNAPAATDTGMAALPLNAILGAATAEAPAQGQEHEGRIDLDAVLQRRRA</sequence>
<keyword evidence="2" id="KW-0812">Transmembrane</keyword>
<protein>
    <recommendedName>
        <fullName evidence="5">Transmembrane protein</fullName>
    </recommendedName>
</protein>
<feature type="transmembrane region" description="Helical" evidence="2">
    <location>
        <begin position="101"/>
        <end position="121"/>
    </location>
</feature>
<feature type="compositionally biased region" description="Low complexity" evidence="1">
    <location>
        <begin position="48"/>
        <end position="57"/>
    </location>
</feature>
<dbReference type="Proteomes" id="UP001575652">
    <property type="component" value="Unassembled WGS sequence"/>
</dbReference>
<dbReference type="EMBL" id="JBHDLJ010000003">
    <property type="protein sequence ID" value="MFB0833865.1"/>
    <property type="molecule type" value="Genomic_DNA"/>
</dbReference>
<gene>
    <name evidence="3" type="ORF">ACETWP_04625</name>
</gene>
<feature type="region of interest" description="Disordered" evidence="1">
    <location>
        <begin position="37"/>
        <end position="57"/>
    </location>
</feature>
<evidence type="ECO:0000256" key="1">
    <source>
        <dbReference type="SAM" id="MobiDB-lite"/>
    </source>
</evidence>
<name>A0ABV4UJW5_9MICC</name>
<keyword evidence="2" id="KW-0472">Membrane</keyword>
<evidence type="ECO:0008006" key="5">
    <source>
        <dbReference type="Google" id="ProtNLM"/>
    </source>
</evidence>
<accession>A0ABV4UJW5</accession>